<dbReference type="SUPFAM" id="SSF53850">
    <property type="entry name" value="Periplasmic binding protein-like II"/>
    <property type="match status" value="1"/>
</dbReference>
<dbReference type="SMART" id="SM00062">
    <property type="entry name" value="PBPb"/>
    <property type="match status" value="1"/>
</dbReference>
<dbReference type="SMART" id="SM00079">
    <property type="entry name" value="PBPe"/>
    <property type="match status" value="1"/>
</dbReference>
<evidence type="ECO:0000313" key="8">
    <source>
        <dbReference type="Proteomes" id="UP000184731"/>
    </source>
</evidence>
<sequence length="261" mass="29468">MIFGILFLHIKYSIAADLSEIKKRKLLIVGVKDDLYPFGFRNKDTKKIEGYDIDFANEIAKELDVKVEFKPVSSSDRIPLLKKDDVDMLICTMTITDERKKEIDFSYSYFISKQKFIVKKEYQVKELKDLEGKVIVTAKGSTSELNAKNALPSAKVLGFEDYPQAGQALDLEKVFAVTSDESVLVGVLSEMKSKEKFEITKFEISKEPYGIGVKQGSSELLRSINSTLLKLENSGEASKIYDKWFGTQTSTPLARDFKIAP</sequence>
<dbReference type="GO" id="GO:0015276">
    <property type="term" value="F:ligand-gated monoatomic ion channel activity"/>
    <property type="evidence" value="ECO:0007669"/>
    <property type="project" value="InterPro"/>
</dbReference>
<dbReference type="GO" id="GO:0005576">
    <property type="term" value="C:extracellular region"/>
    <property type="evidence" value="ECO:0007669"/>
    <property type="project" value="TreeGrafter"/>
</dbReference>
<evidence type="ECO:0000313" key="7">
    <source>
        <dbReference type="EMBL" id="APJ05070.1"/>
    </source>
</evidence>
<keyword evidence="8" id="KW-1185">Reference proteome</keyword>
<dbReference type="InterPro" id="IPR018313">
    <property type="entry name" value="SBP_3_CS"/>
</dbReference>
<feature type="domain" description="Solute-binding protein family 3/N-terminal" evidence="5">
    <location>
        <begin position="26"/>
        <end position="248"/>
    </location>
</feature>
<evidence type="ECO:0000256" key="1">
    <source>
        <dbReference type="ARBA" id="ARBA00010333"/>
    </source>
</evidence>
<dbReference type="InterPro" id="IPR051455">
    <property type="entry name" value="Bact_solute-bind_prot3"/>
</dbReference>
<organism evidence="7 8">
    <name type="scientific">Silvanigrella aquatica</name>
    <dbReference type="NCBI Taxonomy" id="1915309"/>
    <lineage>
        <taxon>Bacteria</taxon>
        <taxon>Pseudomonadati</taxon>
        <taxon>Bdellovibrionota</taxon>
        <taxon>Oligoflexia</taxon>
        <taxon>Silvanigrellales</taxon>
        <taxon>Silvanigrellaceae</taxon>
        <taxon>Silvanigrella</taxon>
    </lineage>
</organism>
<dbReference type="KEGG" id="saqi:AXG55_03780"/>
<protein>
    <recommendedName>
        <fullName evidence="9">Amino acid ABC transporter substrate-binding protein</fullName>
    </recommendedName>
</protein>
<dbReference type="Pfam" id="PF00497">
    <property type="entry name" value="SBP_bac_3"/>
    <property type="match status" value="1"/>
</dbReference>
<accession>A0A1L4D4G3</accession>
<keyword evidence="3" id="KW-0732">Signal</keyword>
<evidence type="ECO:0000256" key="2">
    <source>
        <dbReference type="ARBA" id="ARBA00022448"/>
    </source>
</evidence>
<evidence type="ECO:0000256" key="3">
    <source>
        <dbReference type="ARBA" id="ARBA00022729"/>
    </source>
</evidence>
<feature type="domain" description="Ionotropic glutamate receptor C-terminal" evidence="6">
    <location>
        <begin position="26"/>
        <end position="247"/>
    </location>
</feature>
<reference evidence="7 8" key="1">
    <citation type="submission" date="2016-10" db="EMBL/GenBank/DDBJ databases">
        <title>Silvanigrella aquatica sp. nov., isolated from a freshwater lake located in the Black Forest, Germany, description of Silvanigrellaceae fam. nov., Silvanigrellales ord. nov., reclassification of the order Bdellovibrionales in the class Oligoflexia, reclassification of the families Bacteriovoracaceae and Halobacteriovoraceae in the new order Bacteriovoracales ord. nov., and reclassification of the family Pseudobacteriovoracaceae in the order Oligoflexiales.</title>
        <authorList>
            <person name="Hahn M.W."/>
            <person name="Schmidt J."/>
            <person name="Koll U."/>
            <person name="Rohde M."/>
            <person name="Verbag S."/>
            <person name="Pitt A."/>
            <person name="Nakai R."/>
            <person name="Naganuma T."/>
            <person name="Lang E."/>
        </authorList>
    </citation>
    <scope>NUCLEOTIDE SEQUENCE [LARGE SCALE GENOMIC DNA]</scope>
    <source>
        <strain evidence="7 8">MWH-Nonnen-W8red</strain>
    </source>
</reference>
<dbReference type="GO" id="GO:0030288">
    <property type="term" value="C:outer membrane-bounded periplasmic space"/>
    <property type="evidence" value="ECO:0007669"/>
    <property type="project" value="TreeGrafter"/>
</dbReference>
<evidence type="ECO:0008006" key="9">
    <source>
        <dbReference type="Google" id="ProtNLM"/>
    </source>
</evidence>
<dbReference type="Proteomes" id="UP000184731">
    <property type="component" value="Chromosome"/>
</dbReference>
<evidence type="ECO:0000259" key="5">
    <source>
        <dbReference type="SMART" id="SM00062"/>
    </source>
</evidence>
<evidence type="ECO:0000259" key="6">
    <source>
        <dbReference type="SMART" id="SM00079"/>
    </source>
</evidence>
<dbReference type="InterPro" id="IPR001638">
    <property type="entry name" value="Solute-binding_3/MltF_N"/>
</dbReference>
<dbReference type="AlphaFoldDB" id="A0A1L4D4G3"/>
<comment type="similarity">
    <text evidence="1 4">Belongs to the bacterial solute-binding protein 3 family.</text>
</comment>
<dbReference type="Gene3D" id="3.40.190.10">
    <property type="entry name" value="Periplasmic binding protein-like II"/>
    <property type="match status" value="2"/>
</dbReference>
<dbReference type="GO" id="GO:0006865">
    <property type="term" value="P:amino acid transport"/>
    <property type="evidence" value="ECO:0007669"/>
    <property type="project" value="TreeGrafter"/>
</dbReference>
<evidence type="ECO:0000256" key="4">
    <source>
        <dbReference type="RuleBase" id="RU003744"/>
    </source>
</evidence>
<gene>
    <name evidence="7" type="ORF">AXG55_03780</name>
</gene>
<proteinExistence type="inferred from homology"/>
<dbReference type="InterPro" id="IPR001320">
    <property type="entry name" value="Iontro_rcpt_C"/>
</dbReference>
<dbReference type="EMBL" id="CP017834">
    <property type="protein sequence ID" value="APJ05070.1"/>
    <property type="molecule type" value="Genomic_DNA"/>
</dbReference>
<dbReference type="GO" id="GO:0016020">
    <property type="term" value="C:membrane"/>
    <property type="evidence" value="ECO:0007669"/>
    <property type="project" value="InterPro"/>
</dbReference>
<dbReference type="PANTHER" id="PTHR30085">
    <property type="entry name" value="AMINO ACID ABC TRANSPORTER PERMEASE"/>
    <property type="match status" value="1"/>
</dbReference>
<dbReference type="PROSITE" id="PS01039">
    <property type="entry name" value="SBP_BACTERIAL_3"/>
    <property type="match status" value="1"/>
</dbReference>
<keyword evidence="2" id="KW-0813">Transport</keyword>
<name>A0A1L4D4G3_9BACT</name>
<dbReference type="PANTHER" id="PTHR30085:SF6">
    <property type="entry name" value="ABC TRANSPORTER GLUTAMINE-BINDING PROTEIN GLNH"/>
    <property type="match status" value="1"/>
</dbReference>
<dbReference type="STRING" id="1915309.AXG55_03780"/>